<evidence type="ECO:0000313" key="1">
    <source>
        <dbReference type="EMBL" id="MBX03214.1"/>
    </source>
</evidence>
<proteinExistence type="predicted"/>
<protein>
    <submittedName>
        <fullName evidence="1">Uncharacterized protein</fullName>
    </submittedName>
</protein>
<dbReference type="AlphaFoldDB" id="A0A2P2KBV2"/>
<accession>A0A2P2KBV2</accession>
<dbReference type="EMBL" id="GGEC01022730">
    <property type="protein sequence ID" value="MBX03214.1"/>
    <property type="molecule type" value="Transcribed_RNA"/>
</dbReference>
<name>A0A2P2KBV2_RHIMU</name>
<reference evidence="1" key="1">
    <citation type="submission" date="2018-02" db="EMBL/GenBank/DDBJ databases">
        <title>Rhizophora mucronata_Transcriptome.</title>
        <authorList>
            <person name="Meera S.P."/>
            <person name="Sreeshan A."/>
            <person name="Augustine A."/>
        </authorList>
    </citation>
    <scope>NUCLEOTIDE SEQUENCE</scope>
    <source>
        <tissue evidence="1">Leaf</tissue>
    </source>
</reference>
<organism evidence="1">
    <name type="scientific">Rhizophora mucronata</name>
    <name type="common">Asiatic mangrove</name>
    <dbReference type="NCBI Taxonomy" id="61149"/>
    <lineage>
        <taxon>Eukaryota</taxon>
        <taxon>Viridiplantae</taxon>
        <taxon>Streptophyta</taxon>
        <taxon>Embryophyta</taxon>
        <taxon>Tracheophyta</taxon>
        <taxon>Spermatophyta</taxon>
        <taxon>Magnoliopsida</taxon>
        <taxon>eudicotyledons</taxon>
        <taxon>Gunneridae</taxon>
        <taxon>Pentapetalae</taxon>
        <taxon>rosids</taxon>
        <taxon>fabids</taxon>
        <taxon>Malpighiales</taxon>
        <taxon>Rhizophoraceae</taxon>
        <taxon>Rhizophora</taxon>
    </lineage>
</organism>
<sequence>MMSMHSPLSTLMLTDLLFYTTPRRNIQKDSNFQPQQQSIYYMLD</sequence>